<dbReference type="SMART" id="SM00382">
    <property type="entry name" value="AAA"/>
    <property type="match status" value="1"/>
</dbReference>
<dbReference type="InterPro" id="IPR017871">
    <property type="entry name" value="ABC_transporter-like_CS"/>
</dbReference>
<organism evidence="12 13">
    <name type="scientific">Streptococcus sinensis</name>
    <dbReference type="NCBI Taxonomy" id="176090"/>
    <lineage>
        <taxon>Bacteria</taxon>
        <taxon>Bacillati</taxon>
        <taxon>Bacillota</taxon>
        <taxon>Bacilli</taxon>
        <taxon>Lactobacillales</taxon>
        <taxon>Streptococcaceae</taxon>
        <taxon>Streptococcus</taxon>
    </lineage>
</organism>
<dbReference type="PANTHER" id="PTHR24220:SF666">
    <property type="entry name" value="HEMIN IMPORT ATP-BINDING PROTEIN HRTA-RELATED"/>
    <property type="match status" value="1"/>
</dbReference>
<comment type="subcellular location">
    <subcellularLocation>
        <location evidence="1">Cell membrane</location>
        <topology evidence="1">Peripheral membrane protein</topology>
    </subcellularLocation>
</comment>
<feature type="domain" description="ABC transporter" evidence="11">
    <location>
        <begin position="4"/>
        <end position="220"/>
    </location>
</feature>
<dbReference type="RefSeq" id="WP_037618052.1">
    <property type="nucleotide sequence ID" value="NZ_JPEN01000103.1"/>
</dbReference>
<dbReference type="GO" id="GO:0005886">
    <property type="term" value="C:plasma membrane"/>
    <property type="evidence" value="ECO:0007669"/>
    <property type="project" value="UniProtKB-SubCell"/>
</dbReference>
<dbReference type="PROSITE" id="PS50893">
    <property type="entry name" value="ABC_TRANSPORTER_2"/>
    <property type="match status" value="1"/>
</dbReference>
<proteinExistence type="inferred from homology"/>
<keyword evidence="4" id="KW-1003">Cell membrane</keyword>
<evidence type="ECO:0000313" key="12">
    <source>
        <dbReference type="EMBL" id="KGM36460.1"/>
    </source>
</evidence>
<comment type="similarity">
    <text evidence="8">Belongs to the ABC transporter superfamily. HrtA family.</text>
</comment>
<comment type="function">
    <text evidence="10">Part of the ABC transporter complex hrt involved in hemin import. Responsible for energy coupling to the transport system.</text>
</comment>
<keyword evidence="13" id="KW-1185">Reference proteome</keyword>
<dbReference type="PATRIC" id="fig|176090.4.peg.1764"/>
<keyword evidence="6 12" id="KW-0067">ATP-binding</keyword>
<evidence type="ECO:0000256" key="4">
    <source>
        <dbReference type="ARBA" id="ARBA00022475"/>
    </source>
</evidence>
<accession>A0A0A0DEI9</accession>
<comment type="caution">
    <text evidence="12">The sequence shown here is derived from an EMBL/GenBank/DDBJ whole genome shotgun (WGS) entry which is preliminary data.</text>
</comment>
<comment type="subunit">
    <text evidence="2">The complex is composed of two ATP-binding proteins (HrtA), two transmembrane proteins (HrtB) and a solute-binding protein.</text>
</comment>
<dbReference type="InterPro" id="IPR017911">
    <property type="entry name" value="MacB-like_ATP-bd"/>
</dbReference>
<dbReference type="Proteomes" id="UP000030019">
    <property type="component" value="Unassembled WGS sequence"/>
</dbReference>
<evidence type="ECO:0000256" key="10">
    <source>
        <dbReference type="ARBA" id="ARBA00024721"/>
    </source>
</evidence>
<evidence type="ECO:0000256" key="2">
    <source>
        <dbReference type="ARBA" id="ARBA00011131"/>
    </source>
</evidence>
<keyword evidence="3" id="KW-0813">Transport</keyword>
<dbReference type="GO" id="GO:0005524">
    <property type="term" value="F:ATP binding"/>
    <property type="evidence" value="ECO:0007669"/>
    <property type="project" value="UniProtKB-KW"/>
</dbReference>
<dbReference type="SUPFAM" id="SSF52540">
    <property type="entry name" value="P-loop containing nucleoside triphosphate hydrolases"/>
    <property type="match status" value="1"/>
</dbReference>
<dbReference type="PROSITE" id="PS00211">
    <property type="entry name" value="ABC_TRANSPORTER_1"/>
    <property type="match status" value="1"/>
</dbReference>
<dbReference type="EMBL" id="JPEN01000103">
    <property type="protein sequence ID" value="KGM36460.1"/>
    <property type="molecule type" value="Genomic_DNA"/>
</dbReference>
<evidence type="ECO:0000256" key="7">
    <source>
        <dbReference type="ARBA" id="ARBA00023136"/>
    </source>
</evidence>
<reference evidence="12 13" key="1">
    <citation type="submission" date="2014-06" db="EMBL/GenBank/DDBJ databases">
        <authorList>
            <person name="Teng J.L."/>
            <person name="Huang Y."/>
            <person name="Tse H."/>
            <person name="Lau S.K."/>
            <person name="Woo P.C."/>
        </authorList>
    </citation>
    <scope>NUCLEOTIDE SEQUENCE [LARGE SCALE GENOMIC DNA]</scope>
    <source>
        <strain evidence="12 13">HKU4</strain>
    </source>
</reference>
<name>A0A0A0DEI9_9STRE</name>
<dbReference type="GO" id="GO:0016887">
    <property type="term" value="F:ATP hydrolysis activity"/>
    <property type="evidence" value="ECO:0007669"/>
    <property type="project" value="InterPro"/>
</dbReference>
<dbReference type="AlphaFoldDB" id="A0A0A0DEI9"/>
<evidence type="ECO:0000256" key="3">
    <source>
        <dbReference type="ARBA" id="ARBA00022448"/>
    </source>
</evidence>
<dbReference type="Pfam" id="PF00005">
    <property type="entry name" value="ABC_tran"/>
    <property type="match status" value="1"/>
</dbReference>
<evidence type="ECO:0000313" key="13">
    <source>
        <dbReference type="Proteomes" id="UP000030019"/>
    </source>
</evidence>
<protein>
    <recommendedName>
        <fullName evidence="9">Putative hemin import ATP-binding protein HrtA</fullName>
    </recommendedName>
</protein>
<gene>
    <name evidence="12" type="ORF">SSIN_1817</name>
</gene>
<dbReference type="GO" id="GO:0022857">
    <property type="term" value="F:transmembrane transporter activity"/>
    <property type="evidence" value="ECO:0007669"/>
    <property type="project" value="TreeGrafter"/>
</dbReference>
<keyword evidence="5" id="KW-0547">Nucleotide-binding</keyword>
<evidence type="ECO:0000256" key="1">
    <source>
        <dbReference type="ARBA" id="ARBA00004202"/>
    </source>
</evidence>
<dbReference type="STRING" id="176090.SSIN_1817"/>
<dbReference type="Gene3D" id="3.40.50.300">
    <property type="entry name" value="P-loop containing nucleotide triphosphate hydrolases"/>
    <property type="match status" value="1"/>
</dbReference>
<dbReference type="CDD" id="cd03255">
    <property type="entry name" value="ABC_MJ0796_LolCDE_FtsE"/>
    <property type="match status" value="1"/>
</dbReference>
<evidence type="ECO:0000256" key="5">
    <source>
        <dbReference type="ARBA" id="ARBA00022741"/>
    </source>
</evidence>
<evidence type="ECO:0000259" key="11">
    <source>
        <dbReference type="PROSITE" id="PS50893"/>
    </source>
</evidence>
<dbReference type="InterPro" id="IPR015854">
    <property type="entry name" value="ABC_transpr_LolD-like"/>
</dbReference>
<dbReference type="InterPro" id="IPR003439">
    <property type="entry name" value="ABC_transporter-like_ATP-bd"/>
</dbReference>
<sequence length="221" mass="24777">MAIIELKGVTKEYGQGHTLVQALKPTDFQLEAGQFVAIIGPSGSGKTTFLTLLGHLQTPSNGQILLHGKDTSKLKEKERASLRFNDFGFILQASNLIPFLKIEDQFQLIDRLSKKERTNLDSLIELLDLKDTLKQYPKELSGGERQRAAIARALYNSPDIILADEPTASLDTERAKCVVHLLKEVTQKFNKSVVMITHDTRLLDEVDKVYEMQDGVLTQVR</sequence>
<evidence type="ECO:0000256" key="6">
    <source>
        <dbReference type="ARBA" id="ARBA00022840"/>
    </source>
</evidence>
<dbReference type="InterPro" id="IPR027417">
    <property type="entry name" value="P-loop_NTPase"/>
</dbReference>
<evidence type="ECO:0000256" key="8">
    <source>
        <dbReference type="ARBA" id="ARBA00024359"/>
    </source>
</evidence>
<dbReference type="InterPro" id="IPR003593">
    <property type="entry name" value="AAA+_ATPase"/>
</dbReference>
<dbReference type="PANTHER" id="PTHR24220">
    <property type="entry name" value="IMPORT ATP-BINDING PROTEIN"/>
    <property type="match status" value="1"/>
</dbReference>
<dbReference type="eggNOG" id="COG1136">
    <property type="taxonomic scope" value="Bacteria"/>
</dbReference>
<keyword evidence="7" id="KW-0472">Membrane</keyword>
<evidence type="ECO:0000256" key="9">
    <source>
        <dbReference type="ARBA" id="ARBA00024432"/>
    </source>
</evidence>